<reference evidence="3 4" key="1">
    <citation type="submission" date="2023-03" db="EMBL/GenBank/DDBJ databases">
        <title>High-quality genome of Scylla paramamosain provides insights in environmental adaptation.</title>
        <authorList>
            <person name="Zhang L."/>
        </authorList>
    </citation>
    <scope>NUCLEOTIDE SEQUENCE [LARGE SCALE GENOMIC DNA]</scope>
    <source>
        <strain evidence="3">LZ_2023a</strain>
        <tissue evidence="3">Muscle</tissue>
    </source>
</reference>
<feature type="region of interest" description="Disordered" evidence="1">
    <location>
        <begin position="1"/>
        <end position="28"/>
    </location>
</feature>
<organism evidence="3 4">
    <name type="scientific">Scylla paramamosain</name>
    <name type="common">Mud crab</name>
    <dbReference type="NCBI Taxonomy" id="85552"/>
    <lineage>
        <taxon>Eukaryota</taxon>
        <taxon>Metazoa</taxon>
        <taxon>Ecdysozoa</taxon>
        <taxon>Arthropoda</taxon>
        <taxon>Crustacea</taxon>
        <taxon>Multicrustacea</taxon>
        <taxon>Malacostraca</taxon>
        <taxon>Eumalacostraca</taxon>
        <taxon>Eucarida</taxon>
        <taxon>Decapoda</taxon>
        <taxon>Pleocyemata</taxon>
        <taxon>Brachyura</taxon>
        <taxon>Eubrachyura</taxon>
        <taxon>Portunoidea</taxon>
        <taxon>Portunidae</taxon>
        <taxon>Portuninae</taxon>
        <taxon>Scylla</taxon>
    </lineage>
</organism>
<dbReference type="EMBL" id="JARAKH010000009">
    <property type="protein sequence ID" value="KAK8400914.1"/>
    <property type="molecule type" value="Genomic_DNA"/>
</dbReference>
<feature type="transmembrane region" description="Helical" evidence="2">
    <location>
        <begin position="52"/>
        <end position="70"/>
    </location>
</feature>
<keyword evidence="4" id="KW-1185">Reference proteome</keyword>
<evidence type="ECO:0000256" key="1">
    <source>
        <dbReference type="SAM" id="MobiDB-lite"/>
    </source>
</evidence>
<evidence type="ECO:0000313" key="4">
    <source>
        <dbReference type="Proteomes" id="UP001487740"/>
    </source>
</evidence>
<dbReference type="AlphaFoldDB" id="A0AAW0UML6"/>
<dbReference type="Proteomes" id="UP001487740">
    <property type="component" value="Unassembled WGS sequence"/>
</dbReference>
<proteinExistence type="predicted"/>
<feature type="compositionally biased region" description="Polar residues" evidence="1">
    <location>
        <begin position="17"/>
        <end position="28"/>
    </location>
</feature>
<comment type="caution">
    <text evidence="3">The sequence shown here is derived from an EMBL/GenBank/DDBJ whole genome shotgun (WGS) entry which is preliminary data.</text>
</comment>
<sequence length="119" mass="13181">MRQDSAKVDVFSPAVPQGSSKPISQGAHQTRGQTFWKLEYAHAQGLEVIKAYLAYFHGLMMTFMLVLYVTSMCLGSWHITTGYVHPWRGAGHAVTRVDSDQSMAALVVTWPAERRLGGV</sequence>
<gene>
    <name evidence="3" type="ORF">O3P69_002585</name>
</gene>
<name>A0AAW0UML6_SCYPA</name>
<protein>
    <submittedName>
        <fullName evidence="3">Uncharacterized protein</fullName>
    </submittedName>
</protein>
<keyword evidence="2" id="KW-1133">Transmembrane helix</keyword>
<evidence type="ECO:0000313" key="3">
    <source>
        <dbReference type="EMBL" id="KAK8400914.1"/>
    </source>
</evidence>
<accession>A0AAW0UML6</accession>
<keyword evidence="2" id="KW-0472">Membrane</keyword>
<evidence type="ECO:0000256" key="2">
    <source>
        <dbReference type="SAM" id="Phobius"/>
    </source>
</evidence>
<keyword evidence="2" id="KW-0812">Transmembrane</keyword>